<dbReference type="EMBL" id="LNQE01000013">
    <property type="protein sequence ID" value="KUG29972.1"/>
    <property type="molecule type" value="Genomic_DNA"/>
</dbReference>
<feature type="compositionally biased region" description="Gly residues" evidence="1">
    <location>
        <begin position="402"/>
        <end position="415"/>
    </location>
</feature>
<protein>
    <submittedName>
        <fullName evidence="2">Uncharacterized protein</fullName>
    </submittedName>
</protein>
<proteinExistence type="predicted"/>
<feature type="compositionally biased region" description="Basic and acidic residues" evidence="1">
    <location>
        <begin position="444"/>
        <end position="458"/>
    </location>
</feature>
<feature type="compositionally biased region" description="Low complexity" evidence="1">
    <location>
        <begin position="57"/>
        <end position="69"/>
    </location>
</feature>
<gene>
    <name evidence="2" type="ORF">ASZ90_000135</name>
</gene>
<feature type="region of interest" description="Disordered" evidence="1">
    <location>
        <begin position="1"/>
        <end position="80"/>
    </location>
</feature>
<accession>A0A0W8GA14</accession>
<organism evidence="2">
    <name type="scientific">hydrocarbon metagenome</name>
    <dbReference type="NCBI Taxonomy" id="938273"/>
    <lineage>
        <taxon>unclassified sequences</taxon>
        <taxon>metagenomes</taxon>
        <taxon>ecological metagenomes</taxon>
    </lineage>
</organism>
<name>A0A0W8GA14_9ZZZZ</name>
<evidence type="ECO:0000313" key="2">
    <source>
        <dbReference type="EMBL" id="KUG29972.1"/>
    </source>
</evidence>
<dbReference type="AlphaFoldDB" id="A0A0W8GA14"/>
<feature type="region of interest" description="Disordered" evidence="1">
    <location>
        <begin position="397"/>
        <end position="466"/>
    </location>
</feature>
<feature type="compositionally biased region" description="Basic residues" evidence="1">
    <location>
        <begin position="157"/>
        <end position="169"/>
    </location>
</feature>
<comment type="caution">
    <text evidence="2">The sequence shown here is derived from an EMBL/GenBank/DDBJ whole genome shotgun (WGS) entry which is preliminary data.</text>
</comment>
<evidence type="ECO:0000256" key="1">
    <source>
        <dbReference type="SAM" id="MobiDB-lite"/>
    </source>
</evidence>
<sequence length="466" mass="49367">MRRQRPGRGKTPGAPGQGKARRSPGRGAGRPDRGQRPCAQGVRRHGLFSGKCPRGLARPCPGAPSAPGRPGRRGGHAGAHGGVVWAGHGADGRFSGLHARRFRRRVRGIRGRGYGRRFRPLSGRAGGRGPGDAYGGGSRSLLRGLAASGRDALAHGLRRGRPPGRHHPGPLHERGLGHRLPGTGGGLVHPAFYRNRGSRPCAPGGPGRSRGRVFGRRGLRRGQTMPVLRVSGVRQGLCLPGTVQGLSKNLRQALLQQRGHRPGQPSGQPHDQLVQPVRAVRRGLPRGLRHGRIEPFGPSGHGGEGQDAALGLRIRPSGHGRKRLRGLRLPAPRARAGVLYAALFPGLSALRGRAWGRGAHLRFPARGAFRGRGPGPWLLRHSRAMGRARGAFRRVHGQVPGRMGGRGTAPGGGGLRHMPEDRSRGRSGHPGRVPVAGAGRGNRAARDARCGRKVDPGRARPLHLPP</sequence>
<reference evidence="2" key="1">
    <citation type="journal article" date="2015" name="Proc. Natl. Acad. Sci. U.S.A.">
        <title>Networks of energetic and metabolic interactions define dynamics in microbial communities.</title>
        <authorList>
            <person name="Embree M."/>
            <person name="Liu J.K."/>
            <person name="Al-Bassam M.M."/>
            <person name="Zengler K."/>
        </authorList>
    </citation>
    <scope>NUCLEOTIDE SEQUENCE</scope>
</reference>
<feature type="region of interest" description="Disordered" evidence="1">
    <location>
        <begin position="157"/>
        <end position="176"/>
    </location>
</feature>